<evidence type="ECO:0000256" key="5">
    <source>
        <dbReference type="ARBA" id="ARBA00022840"/>
    </source>
</evidence>
<dbReference type="GO" id="GO:0005524">
    <property type="term" value="F:ATP binding"/>
    <property type="evidence" value="ECO:0007669"/>
    <property type="project" value="UniProtKB-KW"/>
</dbReference>
<dbReference type="InterPro" id="IPR017911">
    <property type="entry name" value="MacB-like_ATP-bd"/>
</dbReference>
<dbReference type="InterPro" id="IPR003439">
    <property type="entry name" value="ABC_transporter-like_ATP-bd"/>
</dbReference>
<evidence type="ECO:0000313" key="10">
    <source>
        <dbReference type="Proteomes" id="UP000290545"/>
    </source>
</evidence>
<comment type="caution">
    <text evidence="9">The sequence shown here is derived from an EMBL/GenBank/DDBJ whole genome shotgun (WGS) entry which is preliminary data.</text>
</comment>
<keyword evidence="3" id="KW-1003">Cell membrane</keyword>
<keyword evidence="10" id="KW-1185">Reference proteome</keyword>
<evidence type="ECO:0000313" key="9">
    <source>
        <dbReference type="EMBL" id="RXK83041.1"/>
    </source>
</evidence>
<evidence type="ECO:0000256" key="7">
    <source>
        <dbReference type="ARBA" id="ARBA00023136"/>
    </source>
</evidence>
<dbReference type="SUPFAM" id="SSF52540">
    <property type="entry name" value="P-loop containing nucleoside triphosphate hydrolases"/>
    <property type="match status" value="1"/>
</dbReference>
<reference evidence="9 10" key="1">
    <citation type="submission" date="2019-01" db="EMBL/GenBank/DDBJ databases">
        <title>Filimonas sp. strain TTM-71.</title>
        <authorList>
            <person name="Chen W.-M."/>
        </authorList>
    </citation>
    <scope>NUCLEOTIDE SEQUENCE [LARGE SCALE GENOMIC DNA]</scope>
    <source>
        <strain evidence="9 10">TTM-71</strain>
    </source>
</reference>
<evidence type="ECO:0000259" key="8">
    <source>
        <dbReference type="PROSITE" id="PS50893"/>
    </source>
</evidence>
<dbReference type="RefSeq" id="WP_129003958.1">
    <property type="nucleotide sequence ID" value="NZ_SDHZ01000002.1"/>
</dbReference>
<evidence type="ECO:0000256" key="3">
    <source>
        <dbReference type="ARBA" id="ARBA00022475"/>
    </source>
</evidence>
<protein>
    <submittedName>
        <fullName evidence="9">ABC transporter ATP-binding protein</fullName>
    </submittedName>
</protein>
<dbReference type="GO" id="GO:0089705">
    <property type="term" value="P:protein localization to outer membrane"/>
    <property type="evidence" value="ECO:0007669"/>
    <property type="project" value="UniProtKB-ARBA"/>
</dbReference>
<dbReference type="Pfam" id="PF00005">
    <property type="entry name" value="ABC_tran"/>
    <property type="match status" value="1"/>
</dbReference>
<evidence type="ECO:0000256" key="1">
    <source>
        <dbReference type="ARBA" id="ARBA00005417"/>
    </source>
</evidence>
<dbReference type="InterPro" id="IPR003593">
    <property type="entry name" value="AAA+_ATPase"/>
</dbReference>
<evidence type="ECO:0000256" key="2">
    <source>
        <dbReference type="ARBA" id="ARBA00022448"/>
    </source>
</evidence>
<gene>
    <name evidence="9" type="ORF">ESB13_13020</name>
</gene>
<feature type="domain" description="ABC transporter" evidence="8">
    <location>
        <begin position="2"/>
        <end position="218"/>
    </location>
</feature>
<keyword evidence="6" id="KW-1278">Translocase</keyword>
<dbReference type="AlphaFoldDB" id="A0A4Q1D5U1"/>
<dbReference type="SMART" id="SM00382">
    <property type="entry name" value="AAA"/>
    <property type="match status" value="1"/>
</dbReference>
<dbReference type="EMBL" id="SDHZ01000002">
    <property type="protein sequence ID" value="RXK83041.1"/>
    <property type="molecule type" value="Genomic_DNA"/>
</dbReference>
<keyword evidence="7" id="KW-0472">Membrane</keyword>
<sequence>MLRATNIKKRYDQLQVLKGVDLMVNRGEIVSIIGSSGAGKSTLLHILGTLDTADEGEIYLENEPVYQLKGKKMAAYRNKHMGFVFQFHHLLPEFTALENVCIPGWIAGTRRKEVEKRASYLLETLGLGPRLHNKPQALSGGEQQRVAVARSLINNPAIIFADEPTGNLDSVNAKELHHLFVQLRNEFNQTFLIVTHNEELAGMSDRVLHMRDGLIVSE</sequence>
<dbReference type="Proteomes" id="UP000290545">
    <property type="component" value="Unassembled WGS sequence"/>
</dbReference>
<dbReference type="CDD" id="cd03255">
    <property type="entry name" value="ABC_MJ0796_LolCDE_FtsE"/>
    <property type="match status" value="1"/>
</dbReference>
<keyword evidence="5 9" id="KW-0067">ATP-binding</keyword>
<dbReference type="InterPro" id="IPR027417">
    <property type="entry name" value="P-loop_NTPase"/>
</dbReference>
<dbReference type="GO" id="GO:0044874">
    <property type="term" value="P:lipoprotein localization to outer membrane"/>
    <property type="evidence" value="ECO:0007669"/>
    <property type="project" value="UniProtKB-ARBA"/>
</dbReference>
<accession>A0A4Q1D5U1</accession>
<dbReference type="PROSITE" id="PS50893">
    <property type="entry name" value="ABC_TRANSPORTER_2"/>
    <property type="match status" value="1"/>
</dbReference>
<dbReference type="InterPro" id="IPR017871">
    <property type="entry name" value="ABC_transporter-like_CS"/>
</dbReference>
<keyword evidence="4" id="KW-0547">Nucleotide-binding</keyword>
<name>A0A4Q1D5U1_9BACT</name>
<dbReference type="PANTHER" id="PTHR42798:SF2">
    <property type="entry name" value="ABC TRANSPORTER ATP-BINDING PROTEIN MG467-RELATED"/>
    <property type="match status" value="1"/>
</dbReference>
<dbReference type="OrthoDB" id="9802264at2"/>
<organism evidence="9 10">
    <name type="scientific">Filimonas effusa</name>
    <dbReference type="NCBI Taxonomy" id="2508721"/>
    <lineage>
        <taxon>Bacteria</taxon>
        <taxon>Pseudomonadati</taxon>
        <taxon>Bacteroidota</taxon>
        <taxon>Chitinophagia</taxon>
        <taxon>Chitinophagales</taxon>
        <taxon>Chitinophagaceae</taxon>
        <taxon>Filimonas</taxon>
    </lineage>
</organism>
<keyword evidence="2" id="KW-0813">Transport</keyword>
<dbReference type="PANTHER" id="PTHR42798">
    <property type="entry name" value="LIPOPROTEIN-RELEASING SYSTEM ATP-BINDING PROTEIN LOLD"/>
    <property type="match status" value="1"/>
</dbReference>
<proteinExistence type="inferred from homology"/>
<evidence type="ECO:0000256" key="6">
    <source>
        <dbReference type="ARBA" id="ARBA00022967"/>
    </source>
</evidence>
<dbReference type="GO" id="GO:0016887">
    <property type="term" value="F:ATP hydrolysis activity"/>
    <property type="evidence" value="ECO:0007669"/>
    <property type="project" value="InterPro"/>
</dbReference>
<comment type="similarity">
    <text evidence="1">Belongs to the ABC transporter superfamily.</text>
</comment>
<dbReference type="PROSITE" id="PS00211">
    <property type="entry name" value="ABC_TRANSPORTER_1"/>
    <property type="match status" value="1"/>
</dbReference>
<dbReference type="Gene3D" id="3.40.50.300">
    <property type="entry name" value="P-loop containing nucleotide triphosphate hydrolases"/>
    <property type="match status" value="1"/>
</dbReference>
<dbReference type="FunFam" id="3.40.50.300:FF:000230">
    <property type="entry name" value="Lipoprotein-releasing system ATP-binding protein LolD"/>
    <property type="match status" value="1"/>
</dbReference>
<evidence type="ECO:0000256" key="4">
    <source>
        <dbReference type="ARBA" id="ARBA00022741"/>
    </source>
</evidence>